<gene>
    <name evidence="2" type="ORF">SAMN05444008_111152</name>
</gene>
<dbReference type="EMBL" id="FQUO01000011">
    <property type="protein sequence ID" value="SHF72601.1"/>
    <property type="molecule type" value="Genomic_DNA"/>
</dbReference>
<dbReference type="STRING" id="1302690.BUE76_19465"/>
<dbReference type="Proteomes" id="UP000184368">
    <property type="component" value="Unassembled WGS sequence"/>
</dbReference>
<accession>A0A1M5E0M7</accession>
<keyword evidence="1" id="KW-0812">Transmembrane</keyword>
<keyword evidence="1" id="KW-0472">Membrane</keyword>
<sequence length="65" mass="6975">MVSAGGNVVLLCTLLNAIVLEQGFIAHHSNYKGMFISLPLLLCSLVLLRGKGRMEATPVFKSSNT</sequence>
<keyword evidence="3" id="KW-1185">Reference proteome</keyword>
<evidence type="ECO:0000256" key="1">
    <source>
        <dbReference type="SAM" id="Phobius"/>
    </source>
</evidence>
<dbReference type="AlphaFoldDB" id="A0A1M5E0M7"/>
<reference evidence="2 3" key="1">
    <citation type="submission" date="2016-11" db="EMBL/GenBank/DDBJ databases">
        <authorList>
            <person name="Jaros S."/>
            <person name="Januszkiewicz K."/>
            <person name="Wedrychowicz H."/>
        </authorList>
    </citation>
    <scope>NUCLEOTIDE SEQUENCE [LARGE SCALE GENOMIC DNA]</scope>
    <source>
        <strain evidence="2 3">DSM 26897</strain>
    </source>
</reference>
<evidence type="ECO:0000313" key="2">
    <source>
        <dbReference type="EMBL" id="SHF72601.1"/>
    </source>
</evidence>
<name>A0A1M5E0M7_9BACT</name>
<feature type="transmembrane region" description="Helical" evidence="1">
    <location>
        <begin position="31"/>
        <end position="48"/>
    </location>
</feature>
<proteinExistence type="predicted"/>
<evidence type="ECO:0000313" key="3">
    <source>
        <dbReference type="Proteomes" id="UP000184368"/>
    </source>
</evidence>
<protein>
    <submittedName>
        <fullName evidence="2">Uncharacterized protein</fullName>
    </submittedName>
</protein>
<keyword evidence="1" id="KW-1133">Transmembrane helix</keyword>
<organism evidence="2 3">
    <name type="scientific">Cnuella takakiae</name>
    <dbReference type="NCBI Taxonomy" id="1302690"/>
    <lineage>
        <taxon>Bacteria</taxon>
        <taxon>Pseudomonadati</taxon>
        <taxon>Bacteroidota</taxon>
        <taxon>Chitinophagia</taxon>
        <taxon>Chitinophagales</taxon>
        <taxon>Chitinophagaceae</taxon>
        <taxon>Cnuella</taxon>
    </lineage>
</organism>
<feature type="transmembrane region" description="Helical" evidence="1">
    <location>
        <begin position="7"/>
        <end position="25"/>
    </location>
</feature>